<comment type="subcellular location">
    <subcellularLocation>
        <location evidence="1">Membrane</location>
        <topology evidence="1">Multi-pass membrane protein</topology>
    </subcellularLocation>
</comment>
<dbReference type="AlphaFoldDB" id="A0A3D8S8Z9"/>
<dbReference type="PANTHER" id="PTHR31465">
    <property type="entry name" value="PROTEIN RTA1-RELATED"/>
    <property type="match status" value="1"/>
</dbReference>
<feature type="transmembrane region" description="Helical" evidence="5">
    <location>
        <begin position="25"/>
        <end position="45"/>
    </location>
</feature>
<accession>A0A3D8S8Z9</accession>
<dbReference type="GO" id="GO:0005886">
    <property type="term" value="C:plasma membrane"/>
    <property type="evidence" value="ECO:0007669"/>
    <property type="project" value="TreeGrafter"/>
</dbReference>
<keyword evidence="4 5" id="KW-0472">Membrane</keyword>
<dbReference type="GO" id="GO:0000324">
    <property type="term" value="C:fungal-type vacuole"/>
    <property type="evidence" value="ECO:0007669"/>
    <property type="project" value="TreeGrafter"/>
</dbReference>
<dbReference type="EMBL" id="PDLM01000003">
    <property type="protein sequence ID" value="RDW82835.1"/>
    <property type="molecule type" value="Genomic_DNA"/>
</dbReference>
<evidence type="ECO:0000313" key="7">
    <source>
        <dbReference type="Proteomes" id="UP000256645"/>
    </source>
</evidence>
<name>A0A3D8S8Z9_9HELO</name>
<sequence>MAGFGNCTLDTCNVKASIFQYRPSLGANAAFIALFGIAFVLHLLQGLRWRTWTFMGLVLCGCASEMIGYGGRIMMSGNPWNFTGFMLQIVCVTFAPVFFTAAIYVTLYRTVLYLSPTSSRFAPRIYYILFIPCDIISLVLQAIGGAKSTQTSGSSQSAINIALAGLGFQVGTLCIFIALSLDFALRYRRDLQTGAVRTQNIPATFKIFASFLTLSTLCILVRCVYRIDELSNGYQGPLIHNEGLFIGLEGVMVIAAVFALNVGHPGRVFTEADVAPQSEDGTLSETTQIKHRDG</sequence>
<proteinExistence type="predicted"/>
<keyword evidence="7" id="KW-1185">Reference proteome</keyword>
<evidence type="ECO:0000256" key="1">
    <source>
        <dbReference type="ARBA" id="ARBA00004141"/>
    </source>
</evidence>
<dbReference type="STRING" id="1849047.A0A3D8S8Z9"/>
<dbReference type="Pfam" id="PF04479">
    <property type="entry name" value="RTA1"/>
    <property type="match status" value="1"/>
</dbReference>
<keyword evidence="3 5" id="KW-1133">Transmembrane helix</keyword>
<protein>
    <recommendedName>
        <fullName evidence="8">Parasitic phase-specific protein PSP-1</fullName>
    </recommendedName>
</protein>
<evidence type="ECO:0000256" key="3">
    <source>
        <dbReference type="ARBA" id="ARBA00022989"/>
    </source>
</evidence>
<evidence type="ECO:0000256" key="5">
    <source>
        <dbReference type="SAM" id="Phobius"/>
    </source>
</evidence>
<reference evidence="6 7" key="1">
    <citation type="journal article" date="2018" name="IMA Fungus">
        <title>IMA Genome-F 9: Draft genome sequence of Annulohypoxylon stygium, Aspergillus mulundensis, Berkeleyomyces basicola (syn. Thielaviopsis basicola), Ceratocystis smalleyi, two Cercospora beticola strains, Coleophoma cylindrospora, Fusarium fracticaudum, Phialophora cf. hyalina, and Morchella septimelata.</title>
        <authorList>
            <person name="Wingfield B.D."/>
            <person name="Bills G.F."/>
            <person name="Dong Y."/>
            <person name="Huang W."/>
            <person name="Nel W.J."/>
            <person name="Swalarsk-Parry B.S."/>
            <person name="Vaghefi N."/>
            <person name="Wilken P.M."/>
            <person name="An Z."/>
            <person name="de Beer Z.W."/>
            <person name="De Vos L."/>
            <person name="Chen L."/>
            <person name="Duong T.A."/>
            <person name="Gao Y."/>
            <person name="Hammerbacher A."/>
            <person name="Kikkert J.R."/>
            <person name="Li Y."/>
            <person name="Li H."/>
            <person name="Li K."/>
            <person name="Li Q."/>
            <person name="Liu X."/>
            <person name="Ma X."/>
            <person name="Naidoo K."/>
            <person name="Pethybridge S.J."/>
            <person name="Sun J."/>
            <person name="Steenkamp E.T."/>
            <person name="van der Nest M.A."/>
            <person name="van Wyk S."/>
            <person name="Wingfield M.J."/>
            <person name="Xiong C."/>
            <person name="Yue Q."/>
            <person name="Zhang X."/>
        </authorList>
    </citation>
    <scope>NUCLEOTIDE SEQUENCE [LARGE SCALE GENOMIC DNA]</scope>
    <source>
        <strain evidence="6 7">BP6252</strain>
    </source>
</reference>
<evidence type="ECO:0000313" key="6">
    <source>
        <dbReference type="EMBL" id="RDW82835.1"/>
    </source>
</evidence>
<dbReference type="InterPro" id="IPR007568">
    <property type="entry name" value="RTA1"/>
</dbReference>
<dbReference type="PANTHER" id="PTHR31465:SF7">
    <property type="entry name" value="SPHINGOID LONG-CHAIN BASE TRANSPORTER RSB1"/>
    <property type="match status" value="1"/>
</dbReference>
<feature type="transmembrane region" description="Helical" evidence="5">
    <location>
        <begin position="201"/>
        <end position="224"/>
    </location>
</feature>
<evidence type="ECO:0000256" key="2">
    <source>
        <dbReference type="ARBA" id="ARBA00022692"/>
    </source>
</evidence>
<feature type="transmembrane region" description="Helical" evidence="5">
    <location>
        <begin position="158"/>
        <end position="181"/>
    </location>
</feature>
<comment type="caution">
    <text evidence="6">The sequence shown here is derived from an EMBL/GenBank/DDBJ whole genome shotgun (WGS) entry which is preliminary data.</text>
</comment>
<evidence type="ECO:0008006" key="8">
    <source>
        <dbReference type="Google" id="ProtNLM"/>
    </source>
</evidence>
<dbReference type="OrthoDB" id="4521223at2759"/>
<dbReference type="Proteomes" id="UP000256645">
    <property type="component" value="Unassembled WGS sequence"/>
</dbReference>
<gene>
    <name evidence="6" type="ORF">BP6252_03947</name>
</gene>
<feature type="transmembrane region" description="Helical" evidence="5">
    <location>
        <begin position="82"/>
        <end position="105"/>
    </location>
</feature>
<keyword evidence="2 5" id="KW-0812">Transmembrane</keyword>
<feature type="transmembrane region" description="Helical" evidence="5">
    <location>
        <begin position="244"/>
        <end position="263"/>
    </location>
</feature>
<feature type="transmembrane region" description="Helical" evidence="5">
    <location>
        <begin position="125"/>
        <end position="146"/>
    </location>
</feature>
<evidence type="ECO:0000256" key="4">
    <source>
        <dbReference type="ARBA" id="ARBA00023136"/>
    </source>
</evidence>
<organism evidence="6 7">
    <name type="scientific">Coleophoma cylindrospora</name>
    <dbReference type="NCBI Taxonomy" id="1849047"/>
    <lineage>
        <taxon>Eukaryota</taxon>
        <taxon>Fungi</taxon>
        <taxon>Dikarya</taxon>
        <taxon>Ascomycota</taxon>
        <taxon>Pezizomycotina</taxon>
        <taxon>Leotiomycetes</taxon>
        <taxon>Helotiales</taxon>
        <taxon>Dermateaceae</taxon>
        <taxon>Coleophoma</taxon>
    </lineage>
</organism>
<feature type="transmembrane region" description="Helical" evidence="5">
    <location>
        <begin position="51"/>
        <end position="70"/>
    </location>
</feature>